<dbReference type="EMBL" id="BRXR01000001">
    <property type="protein sequence ID" value="GLC30068.1"/>
    <property type="molecule type" value="Genomic_DNA"/>
</dbReference>
<comment type="caution">
    <text evidence="4">The sequence shown here is derived from an EMBL/GenBank/DDBJ whole genome shotgun (WGS) entry which is preliminary data.</text>
</comment>
<dbReference type="SUPFAM" id="SSF52218">
    <property type="entry name" value="Flavoproteins"/>
    <property type="match status" value="1"/>
</dbReference>
<dbReference type="RefSeq" id="WP_264849334.1">
    <property type="nucleotide sequence ID" value="NZ_BRXR01000001.1"/>
</dbReference>
<dbReference type="InterPro" id="IPR005025">
    <property type="entry name" value="FMN_Rdtase-like_dom"/>
</dbReference>
<name>A0ABQ5N4B8_9CLOT</name>
<organism evidence="4 5">
    <name type="scientific">Clostridium omnivorum</name>
    <dbReference type="NCBI Taxonomy" id="1604902"/>
    <lineage>
        <taxon>Bacteria</taxon>
        <taxon>Bacillati</taxon>
        <taxon>Bacillota</taxon>
        <taxon>Clostridia</taxon>
        <taxon>Eubacteriales</taxon>
        <taxon>Clostridiaceae</taxon>
        <taxon>Clostridium</taxon>
    </lineage>
</organism>
<keyword evidence="2" id="KW-0288">FMN</keyword>
<dbReference type="Proteomes" id="UP001208567">
    <property type="component" value="Unassembled WGS sequence"/>
</dbReference>
<dbReference type="Gene3D" id="3.40.50.360">
    <property type="match status" value="1"/>
</dbReference>
<proteinExistence type="predicted"/>
<evidence type="ECO:0000256" key="1">
    <source>
        <dbReference type="ARBA" id="ARBA00022630"/>
    </source>
</evidence>
<evidence type="ECO:0000259" key="3">
    <source>
        <dbReference type="Pfam" id="PF03358"/>
    </source>
</evidence>
<dbReference type="InterPro" id="IPR051796">
    <property type="entry name" value="ISF_SsuE-like"/>
</dbReference>
<evidence type="ECO:0000313" key="4">
    <source>
        <dbReference type="EMBL" id="GLC30068.1"/>
    </source>
</evidence>
<evidence type="ECO:0000256" key="2">
    <source>
        <dbReference type="ARBA" id="ARBA00022643"/>
    </source>
</evidence>
<gene>
    <name evidence="4" type="ORF">bsdE14_14780</name>
</gene>
<dbReference type="PANTHER" id="PTHR43278">
    <property type="entry name" value="NAD(P)H-DEPENDENT FMN-CONTAINING OXIDOREDUCTASE YWQN-RELATED"/>
    <property type="match status" value="1"/>
</dbReference>
<dbReference type="Pfam" id="PF03358">
    <property type="entry name" value="FMN_red"/>
    <property type="match status" value="1"/>
</dbReference>
<feature type="domain" description="NADPH-dependent FMN reductase-like" evidence="3">
    <location>
        <begin position="1"/>
        <end position="122"/>
    </location>
</feature>
<evidence type="ECO:0000313" key="5">
    <source>
        <dbReference type="Proteomes" id="UP001208567"/>
    </source>
</evidence>
<dbReference type="InterPro" id="IPR029039">
    <property type="entry name" value="Flavoprotein-like_sf"/>
</dbReference>
<dbReference type="PANTHER" id="PTHR43278:SF2">
    <property type="entry name" value="IRON-SULFUR FLAVOPROTEIN"/>
    <property type="match status" value="1"/>
</dbReference>
<keyword evidence="5" id="KW-1185">Reference proteome</keyword>
<keyword evidence="1" id="KW-0285">Flavoprotein</keyword>
<accession>A0ABQ5N4B8</accession>
<reference evidence="4 5" key="1">
    <citation type="journal article" date="2024" name="Int. J. Syst. Evol. Microbiol.">
        <title>Clostridium omnivorum sp. nov., isolated from anoxic soil under the treatment of reductive soil disinfestation.</title>
        <authorList>
            <person name="Ueki A."/>
            <person name="Tonouchi A."/>
            <person name="Kaku N."/>
            <person name="Honma S."/>
            <person name="Ueki K."/>
        </authorList>
    </citation>
    <scope>NUCLEOTIDE SEQUENCE [LARGE SCALE GENOMIC DNA]</scope>
    <source>
        <strain evidence="4 5">E14</strain>
    </source>
</reference>
<protein>
    <submittedName>
        <fullName evidence="4">FMN reductase</fullName>
    </submittedName>
</protein>
<sequence length="183" mass="20964">MKVVGIVGSPRKSGNVTCIVNKVMEGAKDMGAETKVYHLNDMNIRGCQSCMYCRTHDSCCVKDDMKLIYEDIKTADAVIIGSPIYIYQVSGQTKMMMDRLYPFTDEKHKPRFGTKKLVMVYTQAAPFPFFFKKYIRYMRNIFKPMGLIHYKDIIVTKCFEANSAEKDNKAIAKAYKVGKSLFK</sequence>